<dbReference type="EC" id="6.1.1.5" evidence="2"/>
<comment type="similarity">
    <text evidence="1 9">Belongs to the class-I aminoacyl-tRNA synthetase family.</text>
</comment>
<keyword evidence="13" id="KW-1185">Reference proteome</keyword>
<dbReference type="CDD" id="cd07960">
    <property type="entry name" value="Anticodon_Ia_Ile_BEm"/>
    <property type="match status" value="1"/>
</dbReference>
<keyword evidence="7 9" id="KW-0030">Aminoacyl-tRNA synthetase</keyword>
<dbReference type="InterPro" id="IPR002300">
    <property type="entry name" value="aa-tRNA-synth_Ia"/>
</dbReference>
<dbReference type="InterPro" id="IPR014729">
    <property type="entry name" value="Rossmann-like_a/b/a_fold"/>
</dbReference>
<evidence type="ECO:0000256" key="6">
    <source>
        <dbReference type="ARBA" id="ARBA00022917"/>
    </source>
</evidence>
<dbReference type="SUPFAM" id="SSF52374">
    <property type="entry name" value="Nucleotidylyl transferase"/>
    <property type="match status" value="1"/>
</dbReference>
<dbReference type="InterPro" id="IPR009008">
    <property type="entry name" value="Val/Leu/Ile-tRNA-synth_edit"/>
</dbReference>
<evidence type="ECO:0000259" key="10">
    <source>
        <dbReference type="Pfam" id="PF00133"/>
    </source>
</evidence>
<keyword evidence="5 9" id="KW-0067">ATP-binding</keyword>
<dbReference type="PANTHER" id="PTHR42765">
    <property type="entry name" value="SOLEUCYL-TRNA SYNTHETASE"/>
    <property type="match status" value="1"/>
</dbReference>
<dbReference type="PANTHER" id="PTHR42765:SF1">
    <property type="entry name" value="ISOLEUCINE--TRNA LIGASE, MITOCHONDRIAL"/>
    <property type="match status" value="1"/>
</dbReference>
<dbReference type="Pfam" id="PF00133">
    <property type="entry name" value="tRNA-synt_1"/>
    <property type="match status" value="1"/>
</dbReference>
<sequence>MFRSGGHGLRQLRLHNRILFSTKSAHKGEVKYTDTINLPKSKFPARLSTEKRSELQERLRKTCFSELYAWQRENLPAEKEFVLHDGPPYANGDLHMGHAVNKILKDLILRHNIVTGTRVHYVPGWDCHGLPIELKALEAYGKKERKKGGPQQPLNPLKVRELARKFALDTIAKQRTEFEQWGVTADWSSENSWYRTLDVGYISAQLRLFRELYDNGLIYRDVKPVYWSPSSRSALAEAELEYDEAHQSPSLYLKMQLCAGAECPEIVKRLSSGERISAIIWTTTPWTLPANQAICYNPSLEYSLVRSATSRELLLVGSDLISYVSEQIQTDLVKVATVPGSMLQSLMYRHPITDEELPFLAGDHVKSEKGTGLVHTAPAHGPDDFLVFLDRKIPVRSLIDEAGCYNQQAPDFLRGKFALTDGNRLILERLQDDTLACGIIEHSYPIDWRTKQPVMLRASDQWFIATDQLKESALKAVEQVDIYPHASADVSKKVLRGQLQKRPYWCISRQRAWGVPIPVVYRKSSMEPVVHLEIVENLCNMLEKTGNMDFWWSADVAELVPQRVLSELQLTHQDLVKGTDILDIWFDSGVSWLSVLGRDRKADLYLEGLDQFTGWFQSSLLTSVAARDESPYRAVFVHGFAVDENGMKMSKSLGNIISPKDITKQYGCDALRWWVAAHAIQNVSIPVSHKLLGSSADNLQKIRGIMKYLLGASAGAVDKSRNSSDLSHVDQYFLQQLQQFHDSVFNFYNSYQYNKSSAAIVTFCVSTLSGFYVHLIKDRLYCGSDEQHRNLQEILALTLNVLCKVLWPIAPFLVEESWSYRANEPFFKSCHRLNTTSPLATNVTPIIEQALDLKRHVFQQHQLDVNPWLLTVEATVSRNELQLLRQLHPNLNEPQVDSELCEILQVGSLTLREAEDTVERSIRLDKMDHHLCPRCRRFALSATGSHVCQRCEQVLKTKAV</sequence>
<evidence type="ECO:0000256" key="2">
    <source>
        <dbReference type="ARBA" id="ARBA00013165"/>
    </source>
</evidence>
<dbReference type="GeneID" id="109399960"/>
<dbReference type="SUPFAM" id="SSF47323">
    <property type="entry name" value="Anticodon-binding domain of a subclass of class I aminoacyl-tRNA synthetases"/>
    <property type="match status" value="1"/>
</dbReference>
<dbReference type="InterPro" id="IPR001412">
    <property type="entry name" value="aa-tRNA-synth_I_CS"/>
</dbReference>
<dbReference type="Pfam" id="PF08264">
    <property type="entry name" value="Anticodon_1"/>
    <property type="match status" value="1"/>
</dbReference>
<dbReference type="InterPro" id="IPR002301">
    <property type="entry name" value="Ile-tRNA-ligase"/>
</dbReference>
<dbReference type="PROSITE" id="PS00178">
    <property type="entry name" value="AA_TRNA_LIGASE_I"/>
    <property type="match status" value="1"/>
</dbReference>
<protein>
    <recommendedName>
        <fullName evidence="2">isoleucine--tRNA ligase</fullName>
        <ecNumber evidence="2">6.1.1.5</ecNumber>
    </recommendedName>
    <alternativeName>
        <fullName evidence="8">Isoleucyl-tRNA synthetase</fullName>
    </alternativeName>
</protein>
<evidence type="ECO:0000313" key="13">
    <source>
        <dbReference type="Proteomes" id="UP000069940"/>
    </source>
</evidence>
<evidence type="ECO:0000259" key="11">
    <source>
        <dbReference type="Pfam" id="PF08264"/>
    </source>
</evidence>
<dbReference type="InterPro" id="IPR050081">
    <property type="entry name" value="Ile-tRNA_ligase"/>
</dbReference>
<name>A0ABM1ZM72_AEDAL</name>
<keyword evidence="6 9" id="KW-0648">Protein biosynthesis</keyword>
<organism evidence="12 13">
    <name type="scientific">Aedes albopictus</name>
    <name type="common">Asian tiger mosquito</name>
    <name type="synonym">Stegomyia albopicta</name>
    <dbReference type="NCBI Taxonomy" id="7160"/>
    <lineage>
        <taxon>Eukaryota</taxon>
        <taxon>Metazoa</taxon>
        <taxon>Ecdysozoa</taxon>
        <taxon>Arthropoda</taxon>
        <taxon>Hexapoda</taxon>
        <taxon>Insecta</taxon>
        <taxon>Pterygota</taxon>
        <taxon>Neoptera</taxon>
        <taxon>Endopterygota</taxon>
        <taxon>Diptera</taxon>
        <taxon>Nematocera</taxon>
        <taxon>Culicoidea</taxon>
        <taxon>Culicidae</taxon>
        <taxon>Culicinae</taxon>
        <taxon>Aedini</taxon>
        <taxon>Aedes</taxon>
        <taxon>Stegomyia</taxon>
    </lineage>
</organism>
<dbReference type="Gene3D" id="3.40.50.620">
    <property type="entry name" value="HUPs"/>
    <property type="match status" value="2"/>
</dbReference>
<keyword evidence="3 9" id="KW-0436">Ligase</keyword>
<evidence type="ECO:0000256" key="5">
    <source>
        <dbReference type="ARBA" id="ARBA00022840"/>
    </source>
</evidence>
<dbReference type="InterPro" id="IPR033708">
    <property type="entry name" value="Anticodon_Ile_BEm"/>
</dbReference>
<dbReference type="InterPro" id="IPR009080">
    <property type="entry name" value="tRNAsynth_Ia_anticodon-bd"/>
</dbReference>
<dbReference type="RefSeq" id="XP_029729776.2">
    <property type="nucleotide sequence ID" value="XM_029873916.2"/>
</dbReference>
<reference evidence="13" key="1">
    <citation type="journal article" date="2015" name="Proc. Natl. Acad. Sci. U.S.A.">
        <title>Genome sequence of the Asian Tiger mosquito, Aedes albopictus, reveals insights into its biology, genetics, and evolution.</title>
        <authorList>
            <person name="Chen X.G."/>
            <person name="Jiang X."/>
            <person name="Gu J."/>
            <person name="Xu M."/>
            <person name="Wu Y."/>
            <person name="Deng Y."/>
            <person name="Zhang C."/>
            <person name="Bonizzoni M."/>
            <person name="Dermauw W."/>
            <person name="Vontas J."/>
            <person name="Armbruster P."/>
            <person name="Huang X."/>
            <person name="Yang Y."/>
            <person name="Zhang H."/>
            <person name="He W."/>
            <person name="Peng H."/>
            <person name="Liu Y."/>
            <person name="Wu K."/>
            <person name="Chen J."/>
            <person name="Lirakis M."/>
            <person name="Topalis P."/>
            <person name="Van Leeuwen T."/>
            <person name="Hall A.B."/>
            <person name="Jiang X."/>
            <person name="Thorpe C."/>
            <person name="Mueller R.L."/>
            <person name="Sun C."/>
            <person name="Waterhouse R.M."/>
            <person name="Yan G."/>
            <person name="Tu Z.J."/>
            <person name="Fang X."/>
            <person name="James A.A."/>
        </authorList>
    </citation>
    <scope>NUCLEOTIDE SEQUENCE [LARGE SCALE GENOMIC DNA]</scope>
    <source>
        <strain evidence="13">Foshan</strain>
    </source>
</reference>
<dbReference type="EnsemblMetazoa" id="AALFPA23_019822.R29190">
    <property type="protein sequence ID" value="AALFPA23_019822.P29190"/>
    <property type="gene ID" value="AALFPA23_019822"/>
</dbReference>
<dbReference type="SUPFAM" id="SSF50677">
    <property type="entry name" value="ValRS/IleRS/LeuRS editing domain"/>
    <property type="match status" value="1"/>
</dbReference>
<evidence type="ECO:0000256" key="4">
    <source>
        <dbReference type="ARBA" id="ARBA00022741"/>
    </source>
</evidence>
<reference evidence="12" key="2">
    <citation type="submission" date="2025-05" db="UniProtKB">
        <authorList>
            <consortium name="EnsemblMetazoa"/>
        </authorList>
    </citation>
    <scope>IDENTIFICATION</scope>
    <source>
        <strain evidence="12">Foshan</strain>
    </source>
</reference>
<feature type="domain" description="Aminoacyl-tRNA synthetase class Ia" evidence="10">
    <location>
        <begin position="67"/>
        <end position="677"/>
    </location>
</feature>
<dbReference type="PRINTS" id="PR00984">
    <property type="entry name" value="TRNASYNTHILE"/>
</dbReference>
<evidence type="ECO:0000256" key="9">
    <source>
        <dbReference type="RuleBase" id="RU363035"/>
    </source>
</evidence>
<dbReference type="Gene3D" id="3.90.740.10">
    <property type="entry name" value="Valyl/Leucyl/Isoleucyl-tRNA synthetase, editing domain"/>
    <property type="match status" value="1"/>
</dbReference>
<dbReference type="Proteomes" id="UP000069940">
    <property type="component" value="Unassembled WGS sequence"/>
</dbReference>
<dbReference type="Gene3D" id="1.10.730.20">
    <property type="match status" value="1"/>
</dbReference>
<proteinExistence type="inferred from homology"/>
<keyword evidence="4 9" id="KW-0547">Nucleotide-binding</keyword>
<dbReference type="InterPro" id="IPR013155">
    <property type="entry name" value="M/V/L/I-tRNA-synth_anticd-bd"/>
</dbReference>
<evidence type="ECO:0000256" key="8">
    <source>
        <dbReference type="ARBA" id="ARBA00032665"/>
    </source>
</evidence>
<dbReference type="NCBIfam" id="TIGR00392">
    <property type="entry name" value="ileS"/>
    <property type="match status" value="1"/>
</dbReference>
<feature type="domain" description="Methionyl/Valyl/Leucyl/Isoleucyl-tRNA synthetase anticodon-binding" evidence="11">
    <location>
        <begin position="730"/>
        <end position="824"/>
    </location>
</feature>
<evidence type="ECO:0000256" key="3">
    <source>
        <dbReference type="ARBA" id="ARBA00022598"/>
    </source>
</evidence>
<accession>A0ABM1ZM72</accession>
<evidence type="ECO:0000256" key="1">
    <source>
        <dbReference type="ARBA" id="ARBA00005594"/>
    </source>
</evidence>
<evidence type="ECO:0000256" key="7">
    <source>
        <dbReference type="ARBA" id="ARBA00023146"/>
    </source>
</evidence>
<evidence type="ECO:0000313" key="12">
    <source>
        <dbReference type="EnsemblMetazoa" id="AALFPA23_019822.P29190"/>
    </source>
</evidence>